<gene>
    <name evidence="6" type="ORF">GCM10009550_25970</name>
</gene>
<dbReference type="RefSeq" id="WP_344240269.1">
    <property type="nucleotide sequence ID" value="NZ_BAAAHH010000008.1"/>
</dbReference>
<dbReference type="Pfam" id="PF00440">
    <property type="entry name" value="TetR_N"/>
    <property type="match status" value="1"/>
</dbReference>
<evidence type="ECO:0000256" key="1">
    <source>
        <dbReference type="ARBA" id="ARBA00023015"/>
    </source>
</evidence>
<dbReference type="InterPro" id="IPR036271">
    <property type="entry name" value="Tet_transcr_reg_TetR-rel_C_sf"/>
</dbReference>
<evidence type="ECO:0000259" key="5">
    <source>
        <dbReference type="PROSITE" id="PS50977"/>
    </source>
</evidence>
<accession>A0ABN1QY58</accession>
<dbReference type="SUPFAM" id="SSF46689">
    <property type="entry name" value="Homeodomain-like"/>
    <property type="match status" value="1"/>
</dbReference>
<reference evidence="6 7" key="1">
    <citation type="journal article" date="2019" name="Int. J. Syst. Evol. Microbiol.">
        <title>The Global Catalogue of Microorganisms (GCM) 10K type strain sequencing project: providing services to taxonomists for standard genome sequencing and annotation.</title>
        <authorList>
            <consortium name="The Broad Institute Genomics Platform"/>
            <consortium name="The Broad Institute Genome Sequencing Center for Infectious Disease"/>
            <person name="Wu L."/>
            <person name="Ma J."/>
        </authorList>
    </citation>
    <scope>NUCLEOTIDE SEQUENCE [LARGE SCALE GENOMIC DNA]</scope>
    <source>
        <strain evidence="6 7">JCM 10696</strain>
    </source>
</reference>
<name>A0ABN1QY58_9ACTN</name>
<dbReference type="SUPFAM" id="SSF48498">
    <property type="entry name" value="Tetracyclin repressor-like, C-terminal domain"/>
    <property type="match status" value="1"/>
</dbReference>
<dbReference type="PANTHER" id="PTHR30055:SF234">
    <property type="entry name" value="HTH-TYPE TRANSCRIPTIONAL REGULATOR BETI"/>
    <property type="match status" value="1"/>
</dbReference>
<comment type="caution">
    <text evidence="6">The sequence shown here is derived from an EMBL/GenBank/DDBJ whole genome shotgun (WGS) entry which is preliminary data.</text>
</comment>
<evidence type="ECO:0000313" key="7">
    <source>
        <dbReference type="Proteomes" id="UP001500665"/>
    </source>
</evidence>
<dbReference type="InterPro" id="IPR009057">
    <property type="entry name" value="Homeodomain-like_sf"/>
</dbReference>
<evidence type="ECO:0000313" key="6">
    <source>
        <dbReference type="EMBL" id="GAA0949049.1"/>
    </source>
</evidence>
<keyword evidence="7" id="KW-1185">Reference proteome</keyword>
<keyword evidence="3" id="KW-0804">Transcription</keyword>
<proteinExistence type="predicted"/>
<evidence type="ECO:0000256" key="2">
    <source>
        <dbReference type="ARBA" id="ARBA00023125"/>
    </source>
</evidence>
<keyword evidence="1" id="KW-0805">Transcription regulation</keyword>
<dbReference type="InterPro" id="IPR050109">
    <property type="entry name" value="HTH-type_TetR-like_transc_reg"/>
</dbReference>
<protein>
    <recommendedName>
        <fullName evidence="5">HTH tetR-type domain-containing protein</fullName>
    </recommendedName>
</protein>
<dbReference type="InterPro" id="IPR001647">
    <property type="entry name" value="HTH_TetR"/>
</dbReference>
<evidence type="ECO:0000256" key="4">
    <source>
        <dbReference type="PROSITE-ProRule" id="PRU00335"/>
    </source>
</evidence>
<evidence type="ECO:0000256" key="3">
    <source>
        <dbReference type="ARBA" id="ARBA00023163"/>
    </source>
</evidence>
<dbReference type="Proteomes" id="UP001500665">
    <property type="component" value="Unassembled WGS sequence"/>
</dbReference>
<keyword evidence="2 4" id="KW-0238">DNA-binding</keyword>
<sequence length="203" mass="22623">MEDAERERIIAVAIRLFADLGFDGTPWRLIADTSGIGVEELTERFGSKAILYREVMLRIQAAEREALEAATATFTPTRQGVIDLVDAYLDFHVDHPEIISLWLQRWMGDAADIPDMEEQVRSLSAMMAAAVQDVAVPDIDPEYLIWTIVWCVHGFLSGGIQHPGPHRYHARGEPLGMEALQRFRAHLHALITRITVPQGGGLG</sequence>
<dbReference type="EMBL" id="BAAAHH010000008">
    <property type="protein sequence ID" value="GAA0949049.1"/>
    <property type="molecule type" value="Genomic_DNA"/>
</dbReference>
<dbReference type="PANTHER" id="PTHR30055">
    <property type="entry name" value="HTH-TYPE TRANSCRIPTIONAL REGULATOR RUTR"/>
    <property type="match status" value="1"/>
</dbReference>
<feature type="domain" description="HTH tetR-type" evidence="5">
    <location>
        <begin position="3"/>
        <end position="63"/>
    </location>
</feature>
<dbReference type="PROSITE" id="PS50977">
    <property type="entry name" value="HTH_TETR_2"/>
    <property type="match status" value="1"/>
</dbReference>
<feature type="DNA-binding region" description="H-T-H motif" evidence="4">
    <location>
        <begin position="26"/>
        <end position="45"/>
    </location>
</feature>
<organism evidence="6 7">
    <name type="scientific">Actinocorallia libanotica</name>
    <dbReference type="NCBI Taxonomy" id="46162"/>
    <lineage>
        <taxon>Bacteria</taxon>
        <taxon>Bacillati</taxon>
        <taxon>Actinomycetota</taxon>
        <taxon>Actinomycetes</taxon>
        <taxon>Streptosporangiales</taxon>
        <taxon>Thermomonosporaceae</taxon>
        <taxon>Actinocorallia</taxon>
    </lineage>
</organism>
<dbReference type="Gene3D" id="1.10.357.10">
    <property type="entry name" value="Tetracycline Repressor, domain 2"/>
    <property type="match status" value="1"/>
</dbReference>